<dbReference type="SUPFAM" id="SSF48371">
    <property type="entry name" value="ARM repeat"/>
    <property type="match status" value="1"/>
</dbReference>
<dbReference type="Proteomes" id="UP001161247">
    <property type="component" value="Chromosome 1"/>
</dbReference>
<keyword evidence="4" id="KW-1185">Reference proteome</keyword>
<dbReference type="PROSITE" id="PS50176">
    <property type="entry name" value="ARM_REPEAT"/>
    <property type="match status" value="4"/>
</dbReference>
<dbReference type="PANTHER" id="PTHR46241:SF1">
    <property type="entry name" value="OUTER DYNEIN ARM-DOCKING COMPLEX SUBUNIT 2"/>
    <property type="match status" value="1"/>
</dbReference>
<dbReference type="SMART" id="SM00185">
    <property type="entry name" value="ARM"/>
    <property type="match status" value="7"/>
</dbReference>
<reference evidence="3" key="1">
    <citation type="submission" date="2023-03" db="EMBL/GenBank/DDBJ databases">
        <authorList>
            <person name="Julca I."/>
        </authorList>
    </citation>
    <scope>NUCLEOTIDE SEQUENCE</scope>
</reference>
<gene>
    <name evidence="3" type="ORF">OLC1_LOCUS879</name>
</gene>
<dbReference type="EMBL" id="OX459118">
    <property type="protein sequence ID" value="CAI9088262.1"/>
    <property type="molecule type" value="Genomic_DNA"/>
</dbReference>
<organism evidence="3 4">
    <name type="scientific">Oldenlandia corymbosa var. corymbosa</name>
    <dbReference type="NCBI Taxonomy" id="529605"/>
    <lineage>
        <taxon>Eukaryota</taxon>
        <taxon>Viridiplantae</taxon>
        <taxon>Streptophyta</taxon>
        <taxon>Embryophyta</taxon>
        <taxon>Tracheophyta</taxon>
        <taxon>Spermatophyta</taxon>
        <taxon>Magnoliopsida</taxon>
        <taxon>eudicotyledons</taxon>
        <taxon>Gunneridae</taxon>
        <taxon>Pentapetalae</taxon>
        <taxon>asterids</taxon>
        <taxon>lamiids</taxon>
        <taxon>Gentianales</taxon>
        <taxon>Rubiaceae</taxon>
        <taxon>Rubioideae</taxon>
        <taxon>Spermacoceae</taxon>
        <taxon>Hedyotis-Oldenlandia complex</taxon>
        <taxon>Oldenlandia</taxon>
    </lineage>
</organism>
<dbReference type="Gene3D" id="1.25.10.10">
    <property type="entry name" value="Leucine-rich Repeat Variant"/>
    <property type="match status" value="2"/>
</dbReference>
<proteinExistence type="predicted"/>
<dbReference type="PANTHER" id="PTHR46241">
    <property type="entry name" value="ARMADILLO REPEAT-CONTAINING PROTEIN 4 ARMC4"/>
    <property type="match status" value="1"/>
</dbReference>
<evidence type="ECO:0000256" key="1">
    <source>
        <dbReference type="ARBA" id="ARBA00022737"/>
    </source>
</evidence>
<dbReference type="Pfam" id="PF00514">
    <property type="entry name" value="Arm"/>
    <property type="match status" value="2"/>
</dbReference>
<feature type="repeat" description="ARM" evidence="2">
    <location>
        <begin position="100"/>
        <end position="142"/>
    </location>
</feature>
<dbReference type="InterPro" id="IPR000225">
    <property type="entry name" value="Armadillo"/>
</dbReference>
<protein>
    <submittedName>
        <fullName evidence="3">OLC1v1022545C4</fullName>
    </submittedName>
</protein>
<name>A0AAV1C1S6_OLDCO</name>
<accession>A0AAV1C1S6</accession>
<sequence length="469" mass="51056">MKMGTWETRSINWDKMFHRYETIMAGNDDSLRVQVTMKLGHMSKLAPESILASAVPVLVELLSRPFDNQSPSIQEAAAYCLKRVAFQGEGRLAVIIGQCGAIPPLLSLLQTSEGRLLEVILKCLRNLVTFSDGNRLTVARDGGLIIILRMLDSSSSGIRRPLLEILSALSFLREARRVIFNSGRVGYLVESVRCGSMISRTRAAQAIGLLGLVKQARGSLVRFGALEALLALIQDGDTSVKLVASNAIGVISSHVDHIRPVAQAGAIPIFAEILEGCEEPMGKEIVEDVFCILAVVEENAVEIFQHLVRILRGSNNEAKATAADIIWDLASYKHLTSVMQNSGAIPILVELLRDGTEDIKEKVSGAVAQLSYEEAARHALADSGAIPLLTQLLETESPEMIDNAAEALMRFAEDPSFSERICSVISSSLLRNVRGRLMQMRESEAAQLDSSLRDLSIQHLAGDPSLGFM</sequence>
<dbReference type="InterPro" id="IPR016024">
    <property type="entry name" value="ARM-type_fold"/>
</dbReference>
<feature type="repeat" description="ARM" evidence="2">
    <location>
        <begin position="384"/>
        <end position="421"/>
    </location>
</feature>
<evidence type="ECO:0000313" key="3">
    <source>
        <dbReference type="EMBL" id="CAI9088262.1"/>
    </source>
</evidence>
<evidence type="ECO:0000313" key="4">
    <source>
        <dbReference type="Proteomes" id="UP001161247"/>
    </source>
</evidence>
<feature type="repeat" description="ARM" evidence="2">
    <location>
        <begin position="343"/>
        <end position="385"/>
    </location>
</feature>
<evidence type="ECO:0000256" key="2">
    <source>
        <dbReference type="PROSITE-ProRule" id="PRU00259"/>
    </source>
</evidence>
<feature type="repeat" description="ARM" evidence="2">
    <location>
        <begin position="53"/>
        <end position="95"/>
    </location>
</feature>
<dbReference type="InterPro" id="IPR011989">
    <property type="entry name" value="ARM-like"/>
</dbReference>
<dbReference type="AlphaFoldDB" id="A0AAV1C1S6"/>
<keyword evidence="1" id="KW-0677">Repeat</keyword>